<evidence type="ECO:0000313" key="1">
    <source>
        <dbReference type="EMBL" id="KAF2625568.1"/>
    </source>
</evidence>
<sequence length="91" mass="10248">MDRTARPGKAARLWLHLVGCFLLSGPMFVVCRTDTSVIVAQPFVARRQGQVSGLIKPEALRMTFNVVPARKTYRQLVTRFKVDRESLDSVS</sequence>
<organism evidence="1 2">
    <name type="scientific">Macroventuria anomochaeta</name>
    <dbReference type="NCBI Taxonomy" id="301207"/>
    <lineage>
        <taxon>Eukaryota</taxon>
        <taxon>Fungi</taxon>
        <taxon>Dikarya</taxon>
        <taxon>Ascomycota</taxon>
        <taxon>Pezizomycotina</taxon>
        <taxon>Dothideomycetes</taxon>
        <taxon>Pleosporomycetidae</taxon>
        <taxon>Pleosporales</taxon>
        <taxon>Pleosporineae</taxon>
        <taxon>Didymellaceae</taxon>
        <taxon>Macroventuria</taxon>
    </lineage>
</organism>
<proteinExistence type="predicted"/>
<gene>
    <name evidence="1" type="ORF">BU25DRAFT_115880</name>
</gene>
<evidence type="ECO:0000313" key="2">
    <source>
        <dbReference type="Proteomes" id="UP000799754"/>
    </source>
</evidence>
<reference evidence="1" key="1">
    <citation type="journal article" date="2020" name="Stud. Mycol.">
        <title>101 Dothideomycetes genomes: a test case for predicting lifestyles and emergence of pathogens.</title>
        <authorList>
            <person name="Haridas S."/>
            <person name="Albert R."/>
            <person name="Binder M."/>
            <person name="Bloem J."/>
            <person name="Labutti K."/>
            <person name="Salamov A."/>
            <person name="Andreopoulos B."/>
            <person name="Baker S."/>
            <person name="Barry K."/>
            <person name="Bills G."/>
            <person name="Bluhm B."/>
            <person name="Cannon C."/>
            <person name="Castanera R."/>
            <person name="Culley D."/>
            <person name="Daum C."/>
            <person name="Ezra D."/>
            <person name="Gonzalez J."/>
            <person name="Henrissat B."/>
            <person name="Kuo A."/>
            <person name="Liang C."/>
            <person name="Lipzen A."/>
            <person name="Lutzoni F."/>
            <person name="Magnuson J."/>
            <person name="Mondo S."/>
            <person name="Nolan M."/>
            <person name="Ohm R."/>
            <person name="Pangilinan J."/>
            <person name="Park H.-J."/>
            <person name="Ramirez L."/>
            <person name="Alfaro M."/>
            <person name="Sun H."/>
            <person name="Tritt A."/>
            <person name="Yoshinaga Y."/>
            <person name="Zwiers L.-H."/>
            <person name="Turgeon B."/>
            <person name="Goodwin S."/>
            <person name="Spatafora J."/>
            <person name="Crous P."/>
            <person name="Grigoriev I."/>
        </authorList>
    </citation>
    <scope>NUCLEOTIDE SEQUENCE</scope>
    <source>
        <strain evidence="1">CBS 525.71</strain>
    </source>
</reference>
<accession>A0ACB6RWQ4</accession>
<keyword evidence="2" id="KW-1185">Reference proteome</keyword>
<protein>
    <submittedName>
        <fullName evidence="1">Uncharacterized protein</fullName>
    </submittedName>
</protein>
<dbReference type="EMBL" id="MU006725">
    <property type="protein sequence ID" value="KAF2625568.1"/>
    <property type="molecule type" value="Genomic_DNA"/>
</dbReference>
<comment type="caution">
    <text evidence="1">The sequence shown here is derived from an EMBL/GenBank/DDBJ whole genome shotgun (WGS) entry which is preliminary data.</text>
</comment>
<dbReference type="Proteomes" id="UP000799754">
    <property type="component" value="Unassembled WGS sequence"/>
</dbReference>
<name>A0ACB6RWQ4_9PLEO</name>